<dbReference type="SUPFAM" id="SSF47598">
    <property type="entry name" value="Ribbon-helix-helix"/>
    <property type="match status" value="1"/>
</dbReference>
<dbReference type="AlphaFoldDB" id="A0A517R1C6"/>
<dbReference type="Gene3D" id="1.10.1220.10">
    <property type="entry name" value="Met repressor-like"/>
    <property type="match status" value="1"/>
</dbReference>
<proteinExistence type="predicted"/>
<keyword evidence="2" id="KW-1185">Reference proteome</keyword>
<dbReference type="InterPro" id="IPR013321">
    <property type="entry name" value="Arc_rbn_hlx_hlx"/>
</dbReference>
<dbReference type="Proteomes" id="UP000317318">
    <property type="component" value="Chromosome"/>
</dbReference>
<name>A0A517R1C6_9PLAN</name>
<protein>
    <recommendedName>
        <fullName evidence="3">CopG-like ribbon-helix-helix domain-containing protein</fullName>
    </recommendedName>
</protein>
<sequence>MTLTTKPDRPDTEQKRAALAEAIRDETTRLNVLIPERLHKRLRLQAAAEQKGTTIGQIVARAVEDHLDGIQGEAGFT</sequence>
<organism evidence="1 2">
    <name type="scientific">Stratiformator vulcanicus</name>
    <dbReference type="NCBI Taxonomy" id="2527980"/>
    <lineage>
        <taxon>Bacteria</taxon>
        <taxon>Pseudomonadati</taxon>
        <taxon>Planctomycetota</taxon>
        <taxon>Planctomycetia</taxon>
        <taxon>Planctomycetales</taxon>
        <taxon>Planctomycetaceae</taxon>
        <taxon>Stratiformator</taxon>
    </lineage>
</organism>
<dbReference type="GO" id="GO:0006355">
    <property type="term" value="P:regulation of DNA-templated transcription"/>
    <property type="evidence" value="ECO:0007669"/>
    <property type="project" value="InterPro"/>
</dbReference>
<accession>A0A517R1C6</accession>
<evidence type="ECO:0008006" key="3">
    <source>
        <dbReference type="Google" id="ProtNLM"/>
    </source>
</evidence>
<evidence type="ECO:0000313" key="1">
    <source>
        <dbReference type="EMBL" id="QDT37676.1"/>
    </source>
</evidence>
<dbReference type="EMBL" id="CP036268">
    <property type="protein sequence ID" value="QDT37676.1"/>
    <property type="molecule type" value="Genomic_DNA"/>
</dbReference>
<evidence type="ECO:0000313" key="2">
    <source>
        <dbReference type="Proteomes" id="UP000317318"/>
    </source>
</evidence>
<dbReference type="InterPro" id="IPR010985">
    <property type="entry name" value="Ribbon_hlx_hlx"/>
</dbReference>
<gene>
    <name evidence="1" type="ORF">Pan189_20580</name>
</gene>
<dbReference type="KEGG" id="svp:Pan189_20580"/>
<dbReference type="OrthoDB" id="515870at2"/>
<reference evidence="1 2" key="1">
    <citation type="submission" date="2019-02" db="EMBL/GenBank/DDBJ databases">
        <title>Deep-cultivation of Planctomycetes and their phenomic and genomic characterization uncovers novel biology.</title>
        <authorList>
            <person name="Wiegand S."/>
            <person name="Jogler M."/>
            <person name="Boedeker C."/>
            <person name="Pinto D."/>
            <person name="Vollmers J."/>
            <person name="Rivas-Marin E."/>
            <person name="Kohn T."/>
            <person name="Peeters S.H."/>
            <person name="Heuer A."/>
            <person name="Rast P."/>
            <person name="Oberbeckmann S."/>
            <person name="Bunk B."/>
            <person name="Jeske O."/>
            <person name="Meyerdierks A."/>
            <person name="Storesund J.E."/>
            <person name="Kallscheuer N."/>
            <person name="Luecker S."/>
            <person name="Lage O.M."/>
            <person name="Pohl T."/>
            <person name="Merkel B.J."/>
            <person name="Hornburger P."/>
            <person name="Mueller R.-W."/>
            <person name="Bruemmer F."/>
            <person name="Labrenz M."/>
            <person name="Spormann A.M."/>
            <person name="Op den Camp H."/>
            <person name="Overmann J."/>
            <person name="Amann R."/>
            <person name="Jetten M.S.M."/>
            <person name="Mascher T."/>
            <person name="Medema M.H."/>
            <person name="Devos D.P."/>
            <person name="Kaster A.-K."/>
            <person name="Ovreas L."/>
            <person name="Rohde M."/>
            <person name="Galperin M.Y."/>
            <person name="Jogler C."/>
        </authorList>
    </citation>
    <scope>NUCLEOTIDE SEQUENCE [LARGE SCALE GENOMIC DNA]</scope>
    <source>
        <strain evidence="1 2">Pan189</strain>
    </source>
</reference>
<dbReference type="RefSeq" id="WP_145363770.1">
    <property type="nucleotide sequence ID" value="NZ_CP036268.1"/>
</dbReference>